<proteinExistence type="predicted"/>
<dbReference type="AlphaFoldDB" id="A0A5E4QY44"/>
<evidence type="ECO:0000313" key="1">
    <source>
        <dbReference type="EMBL" id="VVD01898.1"/>
    </source>
</evidence>
<dbReference type="EMBL" id="FZQP02005578">
    <property type="protein sequence ID" value="VVD01898.1"/>
    <property type="molecule type" value="Genomic_DNA"/>
</dbReference>
<dbReference type="Proteomes" id="UP000324832">
    <property type="component" value="Unassembled WGS sequence"/>
</dbReference>
<organism evidence="1 2">
    <name type="scientific">Leptidea sinapis</name>
    <dbReference type="NCBI Taxonomy" id="189913"/>
    <lineage>
        <taxon>Eukaryota</taxon>
        <taxon>Metazoa</taxon>
        <taxon>Ecdysozoa</taxon>
        <taxon>Arthropoda</taxon>
        <taxon>Hexapoda</taxon>
        <taxon>Insecta</taxon>
        <taxon>Pterygota</taxon>
        <taxon>Neoptera</taxon>
        <taxon>Endopterygota</taxon>
        <taxon>Lepidoptera</taxon>
        <taxon>Glossata</taxon>
        <taxon>Ditrysia</taxon>
        <taxon>Papilionoidea</taxon>
        <taxon>Pieridae</taxon>
        <taxon>Dismorphiinae</taxon>
        <taxon>Leptidea</taxon>
    </lineage>
</organism>
<name>A0A5E4QY44_9NEOP</name>
<sequence length="72" mass="8591">MTMLKHFYNNIKHRARKVSAIENKQRYLAEEAHIIEGPDNLETIHNENMLKKLVVVHITQSLPMQIIKFYPY</sequence>
<gene>
    <name evidence="1" type="ORF">LSINAPIS_LOCUS12215</name>
</gene>
<keyword evidence="2" id="KW-1185">Reference proteome</keyword>
<protein>
    <submittedName>
        <fullName evidence="1">Uncharacterized protein</fullName>
    </submittedName>
</protein>
<reference evidence="1 2" key="1">
    <citation type="submission" date="2017-07" db="EMBL/GenBank/DDBJ databases">
        <authorList>
            <person name="Talla V."/>
            <person name="Backstrom N."/>
        </authorList>
    </citation>
    <scope>NUCLEOTIDE SEQUENCE [LARGE SCALE GENOMIC DNA]</scope>
</reference>
<accession>A0A5E4QY44</accession>
<evidence type="ECO:0000313" key="2">
    <source>
        <dbReference type="Proteomes" id="UP000324832"/>
    </source>
</evidence>